<dbReference type="Pfam" id="PF01762">
    <property type="entry name" value="Galactosyl_T"/>
    <property type="match status" value="1"/>
</dbReference>
<dbReference type="Proteomes" id="UP000036987">
    <property type="component" value="Unassembled WGS sequence"/>
</dbReference>
<proteinExistence type="inferred from homology"/>
<name>A0A0K9Q505_ZOSMR</name>
<comment type="pathway">
    <text evidence="3">Protein modification; protein glycosylation.</text>
</comment>
<dbReference type="GO" id="GO:0000139">
    <property type="term" value="C:Golgi membrane"/>
    <property type="evidence" value="ECO:0007669"/>
    <property type="project" value="UniProtKB-SubCell"/>
</dbReference>
<comment type="subcellular location">
    <subcellularLocation>
        <location evidence="2 13">Golgi apparatus membrane</location>
        <topology evidence="2 13">Single-pass type II membrane protein</topology>
    </subcellularLocation>
</comment>
<keyword evidence="6 14" id="KW-0808">Transferase</keyword>
<protein>
    <recommendedName>
        <fullName evidence="13">Hexosyltransferase</fullName>
        <ecNumber evidence="13">2.4.1.-</ecNumber>
    </recommendedName>
</protein>
<evidence type="ECO:0000256" key="9">
    <source>
        <dbReference type="ARBA" id="ARBA00022989"/>
    </source>
</evidence>
<evidence type="ECO:0000256" key="5">
    <source>
        <dbReference type="ARBA" id="ARBA00022676"/>
    </source>
</evidence>
<comment type="similarity">
    <text evidence="4 13">Belongs to the glycosyltransferase 31 family.</text>
</comment>
<evidence type="ECO:0000256" key="12">
    <source>
        <dbReference type="ARBA" id="ARBA00023211"/>
    </source>
</evidence>
<organism evidence="14 15">
    <name type="scientific">Zostera marina</name>
    <name type="common">Eelgrass</name>
    <dbReference type="NCBI Taxonomy" id="29655"/>
    <lineage>
        <taxon>Eukaryota</taxon>
        <taxon>Viridiplantae</taxon>
        <taxon>Streptophyta</taxon>
        <taxon>Embryophyta</taxon>
        <taxon>Tracheophyta</taxon>
        <taxon>Spermatophyta</taxon>
        <taxon>Magnoliopsida</taxon>
        <taxon>Liliopsida</taxon>
        <taxon>Zosteraceae</taxon>
        <taxon>Zostera</taxon>
    </lineage>
</organism>
<dbReference type="AlphaFoldDB" id="A0A0K9Q505"/>
<feature type="transmembrane region" description="Helical" evidence="13">
    <location>
        <begin position="7"/>
        <end position="27"/>
    </location>
</feature>
<keyword evidence="10 13" id="KW-0333">Golgi apparatus</keyword>
<dbReference type="OMA" id="VIPCASM"/>
<dbReference type="PANTHER" id="PTHR11214:SF322">
    <property type="entry name" value="HEXOSYLTRANSFERASE"/>
    <property type="match status" value="1"/>
</dbReference>
<dbReference type="EC" id="2.4.1.-" evidence="13"/>
<evidence type="ECO:0000256" key="11">
    <source>
        <dbReference type="ARBA" id="ARBA00023136"/>
    </source>
</evidence>
<evidence type="ECO:0000256" key="4">
    <source>
        <dbReference type="ARBA" id="ARBA00008661"/>
    </source>
</evidence>
<dbReference type="Gene3D" id="3.90.550.50">
    <property type="match status" value="1"/>
</dbReference>
<evidence type="ECO:0000313" key="15">
    <source>
        <dbReference type="Proteomes" id="UP000036987"/>
    </source>
</evidence>
<dbReference type="STRING" id="29655.A0A0K9Q505"/>
<reference evidence="15" key="1">
    <citation type="journal article" date="2016" name="Nature">
        <title>The genome of the seagrass Zostera marina reveals angiosperm adaptation to the sea.</title>
        <authorList>
            <person name="Olsen J.L."/>
            <person name="Rouze P."/>
            <person name="Verhelst B."/>
            <person name="Lin Y.-C."/>
            <person name="Bayer T."/>
            <person name="Collen J."/>
            <person name="Dattolo E."/>
            <person name="De Paoli E."/>
            <person name="Dittami S."/>
            <person name="Maumus F."/>
            <person name="Michel G."/>
            <person name="Kersting A."/>
            <person name="Lauritano C."/>
            <person name="Lohaus R."/>
            <person name="Toepel M."/>
            <person name="Tonon T."/>
            <person name="Vanneste K."/>
            <person name="Amirebrahimi M."/>
            <person name="Brakel J."/>
            <person name="Bostroem C."/>
            <person name="Chovatia M."/>
            <person name="Grimwood J."/>
            <person name="Jenkins J.W."/>
            <person name="Jueterbock A."/>
            <person name="Mraz A."/>
            <person name="Stam W.T."/>
            <person name="Tice H."/>
            <person name="Bornberg-Bauer E."/>
            <person name="Green P.J."/>
            <person name="Pearson G.A."/>
            <person name="Procaccini G."/>
            <person name="Duarte C.M."/>
            <person name="Schmutz J."/>
            <person name="Reusch T.B.H."/>
            <person name="Van de Peer Y."/>
        </authorList>
    </citation>
    <scope>NUCLEOTIDE SEQUENCE [LARGE SCALE GENOMIC DNA]</scope>
    <source>
        <strain evidence="15">cv. Finnish</strain>
    </source>
</reference>
<comment type="caution">
    <text evidence="14">The sequence shown here is derived from an EMBL/GenBank/DDBJ whole genome shotgun (WGS) entry which is preliminary data.</text>
</comment>
<evidence type="ECO:0000256" key="6">
    <source>
        <dbReference type="ARBA" id="ARBA00022679"/>
    </source>
</evidence>
<dbReference type="SUPFAM" id="SSF53448">
    <property type="entry name" value="Nucleotide-diphospho-sugar transferases"/>
    <property type="match status" value="1"/>
</dbReference>
<evidence type="ECO:0000256" key="3">
    <source>
        <dbReference type="ARBA" id="ARBA00004922"/>
    </source>
</evidence>
<evidence type="ECO:0000313" key="14">
    <source>
        <dbReference type="EMBL" id="KMZ76356.1"/>
    </source>
</evidence>
<dbReference type="EMBL" id="LFYR01000047">
    <property type="protein sequence ID" value="KMZ76356.1"/>
    <property type="molecule type" value="Genomic_DNA"/>
</dbReference>
<evidence type="ECO:0000256" key="13">
    <source>
        <dbReference type="RuleBase" id="RU363063"/>
    </source>
</evidence>
<dbReference type="GO" id="GO:0016758">
    <property type="term" value="F:hexosyltransferase activity"/>
    <property type="evidence" value="ECO:0007669"/>
    <property type="project" value="InterPro"/>
</dbReference>
<evidence type="ECO:0000256" key="8">
    <source>
        <dbReference type="ARBA" id="ARBA00022968"/>
    </source>
</evidence>
<keyword evidence="11 13" id="KW-0472">Membrane</keyword>
<keyword evidence="12 13" id="KW-0464">Manganese</keyword>
<comment type="cofactor">
    <cofactor evidence="1 13">
        <name>Mn(2+)</name>
        <dbReference type="ChEBI" id="CHEBI:29035"/>
    </cofactor>
</comment>
<keyword evidence="15" id="KW-1185">Reference proteome</keyword>
<keyword evidence="5 13" id="KW-0328">Glycosyltransferase</keyword>
<dbReference type="InterPro" id="IPR029044">
    <property type="entry name" value="Nucleotide-diphossugar_trans"/>
</dbReference>
<keyword evidence="9 13" id="KW-1133">Transmembrane helix</keyword>
<evidence type="ECO:0000256" key="10">
    <source>
        <dbReference type="ARBA" id="ARBA00023034"/>
    </source>
</evidence>
<dbReference type="UniPathway" id="UPA00378"/>
<dbReference type="OrthoDB" id="2139606at2759"/>
<dbReference type="PANTHER" id="PTHR11214">
    <property type="entry name" value="BETA-1,3-N-ACETYLGLUCOSAMINYLTRANSFERASE"/>
    <property type="match status" value="1"/>
</dbReference>
<gene>
    <name evidence="14" type="ORF">ZOSMA_103G00620</name>
</gene>
<evidence type="ECO:0000256" key="2">
    <source>
        <dbReference type="ARBA" id="ARBA00004323"/>
    </source>
</evidence>
<keyword evidence="7 13" id="KW-0812">Transmembrane</keyword>
<evidence type="ECO:0000256" key="1">
    <source>
        <dbReference type="ARBA" id="ARBA00001936"/>
    </source>
</evidence>
<keyword evidence="8 13" id="KW-0735">Signal-anchor</keyword>
<accession>A0A0K9Q505</accession>
<sequence length="313" mass="36123">MRRPSNHLVTLAFISIFSLFIFILYLLSSYKQLSDYSLISSYLVNNITASTDTPPLSIFIGIITLPDSDRRRNFLRALYHTQISRQLPSTVVVDINFVFCNLNKPEQHVFVSLEIAMYGDIIILNCTEDMNSGKTYTYFSSLPHILHRRYDYVMKADDDTYLRLPKLASSLENLSRWDLYYGYLIPCERENPSDRGTYMSGMGLAISWDLVEWISESEIPRMNKVGPEDKMIGEWFNKGNKAKNRVSEKPGMYNFPGSDVEKCAHELIPETVAVHRVKKLEQWRDVLLYFNVTVGIVKPSKLIHSIDPSFMSE</sequence>
<dbReference type="InterPro" id="IPR002659">
    <property type="entry name" value="Glyco_trans_31"/>
</dbReference>
<evidence type="ECO:0000256" key="7">
    <source>
        <dbReference type="ARBA" id="ARBA00022692"/>
    </source>
</evidence>